<keyword evidence="2" id="KW-1185">Reference proteome</keyword>
<proteinExistence type="predicted"/>
<protein>
    <submittedName>
        <fullName evidence="1">Uncharacterized protein</fullName>
    </submittedName>
</protein>
<dbReference type="EMBL" id="CM020620">
    <property type="protein sequence ID" value="KAK1867902.1"/>
    <property type="molecule type" value="Genomic_DNA"/>
</dbReference>
<gene>
    <name evidence="1" type="ORF">I4F81_010399</name>
</gene>
<evidence type="ECO:0000313" key="1">
    <source>
        <dbReference type="EMBL" id="KAK1867902.1"/>
    </source>
</evidence>
<dbReference type="Proteomes" id="UP000798662">
    <property type="component" value="Chromosome 3"/>
</dbReference>
<sequence>MARGYGATGTAEEGAAASGSGAPSPPAGAAAASAGAGVAAGWVSTGGGSLALPPGPATGAPGGHALLGGGGRGGRGGSGSGGASGGGGGGGGGGGSGSGGPPGAVGEDTPLVGSAGGGSSSGGGGRGGIGADRDAEEAYYEDDDEAYEYEEDVMGEWDDLDVHPVMEEEVSGRKAQRAAYIIGTGSCVVILVVVLVIVSGVTALIGQHRDPVFTIESDFPDGGIIPARYGCRSPTQPPISLPLRWSHVPRGTQSLVVLMHDPDSIRVNGTDPIHWLLLNVSVAGTPGGVSLPALSGSTAAGSQAADGAVGGAATAAADGGGGGTELTTGYLAPGASAGGLPPGTDTRPNAAGTVGYWPPCVHNASHLFSIYVYAVDAPPVLANYLDARNVMNRFGGVPLAKLFGWYGSVEGGVAGGVAAGGAAGAAAAVPPPLLAGGAPAPAAAAAATPVVGPAAGRRIAAAVAPAGASGGGGTWRGCRAARAPRLRGAPADGGPCGCRGGGTRRLRWVRGAEGRHGRARAGNGEGAGNVREFSPPPPSLVSLCSSCLRTIFILVFVP</sequence>
<organism evidence="1 2">
    <name type="scientific">Pyropia yezoensis</name>
    <name type="common">Susabi-nori</name>
    <name type="synonym">Porphyra yezoensis</name>
    <dbReference type="NCBI Taxonomy" id="2788"/>
    <lineage>
        <taxon>Eukaryota</taxon>
        <taxon>Rhodophyta</taxon>
        <taxon>Bangiophyceae</taxon>
        <taxon>Bangiales</taxon>
        <taxon>Bangiaceae</taxon>
        <taxon>Pyropia</taxon>
    </lineage>
</organism>
<accession>A0ACC3CCK3</accession>
<evidence type="ECO:0000313" key="2">
    <source>
        <dbReference type="Proteomes" id="UP000798662"/>
    </source>
</evidence>
<name>A0ACC3CCK3_PYRYE</name>
<comment type="caution">
    <text evidence="1">The sequence shown here is derived from an EMBL/GenBank/DDBJ whole genome shotgun (WGS) entry which is preliminary data.</text>
</comment>
<reference evidence="1" key="1">
    <citation type="submission" date="2019-11" db="EMBL/GenBank/DDBJ databases">
        <title>Nori genome reveals adaptations in red seaweeds to the harsh intertidal environment.</title>
        <authorList>
            <person name="Wang D."/>
            <person name="Mao Y."/>
        </authorList>
    </citation>
    <scope>NUCLEOTIDE SEQUENCE</scope>
    <source>
        <tissue evidence="1">Gametophyte</tissue>
    </source>
</reference>